<dbReference type="GO" id="GO:0006631">
    <property type="term" value="P:fatty acid metabolic process"/>
    <property type="evidence" value="ECO:0007669"/>
    <property type="project" value="TreeGrafter"/>
</dbReference>
<evidence type="ECO:0000313" key="6">
    <source>
        <dbReference type="Proteomes" id="UP000005408"/>
    </source>
</evidence>
<feature type="active site" description="Charge relay system" evidence="2">
    <location>
        <position position="240"/>
    </location>
</feature>
<evidence type="ECO:0000313" key="5">
    <source>
        <dbReference type="EnsemblMetazoa" id="G32115.1:cds"/>
    </source>
</evidence>
<dbReference type="InterPro" id="IPR014940">
    <property type="entry name" value="BAAT_C"/>
</dbReference>
<dbReference type="Gene3D" id="3.40.50.1820">
    <property type="entry name" value="alpha/beta hydrolase"/>
    <property type="match status" value="1"/>
</dbReference>
<evidence type="ECO:0000259" key="3">
    <source>
        <dbReference type="Pfam" id="PF04775"/>
    </source>
</evidence>
<dbReference type="InterPro" id="IPR016662">
    <property type="entry name" value="Acyl-CoA_thioEstase_long-chain"/>
</dbReference>
<dbReference type="Pfam" id="PF04775">
    <property type="entry name" value="Bile_Hydr_Trans"/>
    <property type="match status" value="1"/>
</dbReference>
<organism evidence="5 6">
    <name type="scientific">Magallana gigas</name>
    <name type="common">Pacific oyster</name>
    <name type="synonym">Crassostrea gigas</name>
    <dbReference type="NCBI Taxonomy" id="29159"/>
    <lineage>
        <taxon>Eukaryota</taxon>
        <taxon>Metazoa</taxon>
        <taxon>Spiralia</taxon>
        <taxon>Lophotrochozoa</taxon>
        <taxon>Mollusca</taxon>
        <taxon>Bivalvia</taxon>
        <taxon>Autobranchia</taxon>
        <taxon>Pteriomorphia</taxon>
        <taxon>Ostreida</taxon>
        <taxon>Ostreoidea</taxon>
        <taxon>Ostreidae</taxon>
        <taxon>Magallana</taxon>
    </lineage>
</organism>
<dbReference type="AlphaFoldDB" id="A0A8W8MCB5"/>
<dbReference type="PANTHER" id="PTHR10824">
    <property type="entry name" value="ACYL-COENZYME A THIOESTERASE-RELATED"/>
    <property type="match status" value="1"/>
</dbReference>
<dbReference type="EnsemblMetazoa" id="G32115.1">
    <property type="protein sequence ID" value="G32115.1:cds"/>
    <property type="gene ID" value="G32115"/>
</dbReference>
<name>A0A8W8MCB5_MAGGI</name>
<keyword evidence="6" id="KW-1185">Reference proteome</keyword>
<evidence type="ECO:0000256" key="2">
    <source>
        <dbReference type="PIRSR" id="PIRSR016521-1"/>
    </source>
</evidence>
<dbReference type="Gene3D" id="2.60.40.2240">
    <property type="entry name" value="Acyl-CoA thioester hydrolase/BAAT N-terminal domain"/>
    <property type="match status" value="1"/>
</dbReference>
<dbReference type="GO" id="GO:0006637">
    <property type="term" value="P:acyl-CoA metabolic process"/>
    <property type="evidence" value="ECO:0007669"/>
    <property type="project" value="InterPro"/>
</dbReference>
<feature type="active site" description="Charge relay system" evidence="2">
    <location>
        <position position="361"/>
    </location>
</feature>
<dbReference type="GO" id="GO:0047617">
    <property type="term" value="F:fatty acyl-CoA hydrolase activity"/>
    <property type="evidence" value="ECO:0007669"/>
    <property type="project" value="TreeGrafter"/>
</dbReference>
<evidence type="ECO:0000256" key="1">
    <source>
        <dbReference type="ARBA" id="ARBA00006538"/>
    </source>
</evidence>
<accession>A0A8W8MCB5</accession>
<dbReference type="PANTHER" id="PTHR10824:SF4">
    <property type="entry name" value="ACYL-COENZYME A THIOESTERASE 1-LIKE"/>
    <property type="match status" value="1"/>
</dbReference>
<dbReference type="PIRSF" id="PIRSF016521">
    <property type="entry name" value="Acyl-CoA_hydro"/>
    <property type="match status" value="1"/>
</dbReference>
<dbReference type="SUPFAM" id="SSF53474">
    <property type="entry name" value="alpha/beta-Hydrolases"/>
    <property type="match status" value="1"/>
</dbReference>
<feature type="domain" description="BAAT/Acyl-CoA thioester hydrolase C-terminal" evidence="4">
    <location>
        <begin position="212"/>
        <end position="412"/>
    </location>
</feature>
<proteinExistence type="inferred from homology"/>
<feature type="active site" description="Charge relay system" evidence="2">
    <location>
        <position position="328"/>
    </location>
</feature>
<dbReference type="InterPro" id="IPR042490">
    <property type="entry name" value="Thio_Ohase/BAAT_N"/>
</dbReference>
<protein>
    <submittedName>
        <fullName evidence="5">Uncharacterized protein</fullName>
    </submittedName>
</protein>
<sequence length="427" mass="48082">MPGVRISVDPQEALIDEEVDIRLEGLPPNERVTIKASVKEGGIPMSSYGCYTATERGIVSVRDQASLEGTYTGVEPMGLFWSLKWEPSYTRRGRMIKYDVDTPLIVTLFVIDGHYSWKNLFDPSIKPLAMIEVRRRYKHKSIRRIEVKHGSTRGSLFIPPGHGPFPGVIDIMGATGGLLHYRGALLASKGFVVLCLSYYKYDDLPKKLEDITFDYFIESTEWFLGLPEVKNDGIGIIAMSKGGMFSLLLCMHFHQIKAVVLSSSVTFVSDYPLKFSKGDIPNALNVVQNILTTSEGDEIFDVYQPTDDDFIKVWESSASVLCFVGDDDRCLNPAITERFIQLVPKEHRHRFQLLRYPDTGHFIDPPYSPCFRTSFHGLSGSVIVWGGSPKGSNLAQEDFWRRTVDFFSRRLGRGNARAVVPYKSSNL</sequence>
<dbReference type="InterPro" id="IPR029058">
    <property type="entry name" value="AB_hydrolase_fold"/>
</dbReference>
<feature type="domain" description="Acyl-CoA thioester hydrolase/bile acid-CoA amino acid N-acetyltransferase" evidence="3">
    <location>
        <begin position="16"/>
        <end position="148"/>
    </location>
</feature>
<dbReference type="InterPro" id="IPR006862">
    <property type="entry name" value="Thio_Ohase/aa_AcTrfase"/>
</dbReference>
<reference evidence="5" key="1">
    <citation type="submission" date="2022-08" db="UniProtKB">
        <authorList>
            <consortium name="EnsemblMetazoa"/>
        </authorList>
    </citation>
    <scope>IDENTIFICATION</scope>
    <source>
        <strain evidence="5">05x7-T-G4-1.051#20</strain>
    </source>
</reference>
<comment type="similarity">
    <text evidence="1">Belongs to the C/M/P thioester hydrolase family.</text>
</comment>
<dbReference type="Proteomes" id="UP000005408">
    <property type="component" value="Unassembled WGS sequence"/>
</dbReference>
<evidence type="ECO:0000259" key="4">
    <source>
        <dbReference type="Pfam" id="PF08840"/>
    </source>
</evidence>
<dbReference type="Pfam" id="PF08840">
    <property type="entry name" value="BAAT_C"/>
    <property type="match status" value="1"/>
</dbReference>